<keyword evidence="1" id="KW-0472">Membrane</keyword>
<reference evidence="2 3" key="1">
    <citation type="submission" date="2018-04" db="EMBL/GenBank/DDBJ databases">
        <title>Genomic Encyclopedia of Archaeal and Bacterial Type Strains, Phase II (KMG-II): from individual species to whole genera.</title>
        <authorList>
            <person name="Goeker M."/>
        </authorList>
    </citation>
    <scope>NUCLEOTIDE SEQUENCE [LARGE SCALE GENOMIC DNA]</scope>
    <source>
        <strain evidence="2 3">DSM 29955</strain>
    </source>
</reference>
<dbReference type="AlphaFoldDB" id="A0A2T6K980"/>
<dbReference type="EMBL" id="QBUD01000014">
    <property type="protein sequence ID" value="PUB11313.1"/>
    <property type="molecule type" value="Genomic_DNA"/>
</dbReference>
<comment type="caution">
    <text evidence="2">The sequence shown here is derived from an EMBL/GenBank/DDBJ whole genome shotgun (WGS) entry which is preliminary data.</text>
</comment>
<accession>A0A2T6K980</accession>
<feature type="transmembrane region" description="Helical" evidence="1">
    <location>
        <begin position="60"/>
        <end position="85"/>
    </location>
</feature>
<evidence type="ECO:0000313" key="3">
    <source>
        <dbReference type="Proteomes" id="UP000244523"/>
    </source>
</evidence>
<evidence type="ECO:0000256" key="1">
    <source>
        <dbReference type="SAM" id="Phobius"/>
    </source>
</evidence>
<keyword evidence="1" id="KW-1133">Transmembrane helix</keyword>
<dbReference type="Proteomes" id="UP000244523">
    <property type="component" value="Unassembled WGS sequence"/>
</dbReference>
<dbReference type="InterPro" id="IPR047784">
    <property type="entry name" value="TrgA"/>
</dbReference>
<keyword evidence="1" id="KW-0812">Transmembrane</keyword>
<evidence type="ECO:0000313" key="2">
    <source>
        <dbReference type="EMBL" id="PUB11313.1"/>
    </source>
</evidence>
<dbReference type="OrthoDB" id="7869508at2"/>
<dbReference type="NCBIfam" id="NF033773">
    <property type="entry name" value="tellur_TrgA"/>
    <property type="match status" value="1"/>
</dbReference>
<protein>
    <recommendedName>
        <fullName evidence="4">Tellurium resistance protein</fullName>
    </recommendedName>
</protein>
<organism evidence="2 3">
    <name type="scientific">Yoonia sediminilitoris</name>
    <dbReference type="NCBI Taxonomy" id="1286148"/>
    <lineage>
        <taxon>Bacteria</taxon>
        <taxon>Pseudomonadati</taxon>
        <taxon>Pseudomonadota</taxon>
        <taxon>Alphaproteobacteria</taxon>
        <taxon>Rhodobacterales</taxon>
        <taxon>Paracoccaceae</taxon>
        <taxon>Yoonia</taxon>
    </lineage>
</organism>
<sequence>MPTAGRLAAATAFFIYGWYIALAASPFFLEGIAPGYLIPLSIGIAVLCGWMVVGSRAGRGYVAAVGHGLTGAFAYSLWMIFLMSFEDMIARSLRRLYDGPMEALVGVFDLMLQLGNDLFDINLILSVAIGGIVCALFAEYFAKRYP</sequence>
<gene>
    <name evidence="2" type="ORF">C8N45_11487</name>
</gene>
<keyword evidence="3" id="KW-1185">Reference proteome</keyword>
<feature type="transmembrane region" description="Helical" evidence="1">
    <location>
        <begin position="121"/>
        <end position="142"/>
    </location>
</feature>
<proteinExistence type="predicted"/>
<feature type="transmembrane region" description="Helical" evidence="1">
    <location>
        <begin position="33"/>
        <end position="53"/>
    </location>
</feature>
<evidence type="ECO:0008006" key="4">
    <source>
        <dbReference type="Google" id="ProtNLM"/>
    </source>
</evidence>
<name>A0A2T6K980_9RHOB</name>
<dbReference type="RefSeq" id="WP_108387998.1">
    <property type="nucleotide sequence ID" value="NZ_QBUD01000014.1"/>
</dbReference>